<dbReference type="Pfam" id="PF03171">
    <property type="entry name" value="2OG-FeII_Oxy"/>
    <property type="match status" value="1"/>
</dbReference>
<dbReference type="InterPro" id="IPR027443">
    <property type="entry name" value="IPNS-like_sf"/>
</dbReference>
<evidence type="ECO:0000256" key="2">
    <source>
        <dbReference type="ARBA" id="ARBA00022723"/>
    </source>
</evidence>
<evidence type="ECO:0000256" key="3">
    <source>
        <dbReference type="ARBA" id="ARBA00023002"/>
    </source>
</evidence>
<evidence type="ECO:0000313" key="7">
    <source>
        <dbReference type="Proteomes" id="UP001163046"/>
    </source>
</evidence>
<dbReference type="PANTHER" id="PTHR10209">
    <property type="entry name" value="OXIDOREDUCTASE, 2OG-FE II OXYGENASE FAMILY PROTEIN"/>
    <property type="match status" value="1"/>
</dbReference>
<dbReference type="EMBL" id="MU827778">
    <property type="protein sequence ID" value="KAJ7340037.1"/>
    <property type="molecule type" value="Genomic_DNA"/>
</dbReference>
<sequence>MLWALDSSYRSQTGLVRYMVPLVLAENASTALRLLYYPPLPEESNIKPGQVRCGEHSDYGTITLLFQDDIGGLEVLPVNGKYSPARPIAGTVLVNIGDLMQRWTADKLIST</sequence>
<dbReference type="InterPro" id="IPR044861">
    <property type="entry name" value="IPNS-like_FE2OG_OXY"/>
</dbReference>
<accession>A0A9W9YJ12</accession>
<dbReference type="Gene3D" id="2.60.120.330">
    <property type="entry name" value="B-lactam Antibiotic, Isopenicillin N Synthase, Chain"/>
    <property type="match status" value="1"/>
</dbReference>
<comment type="similarity">
    <text evidence="1">Belongs to the iron/ascorbate-dependent oxidoreductase family.</text>
</comment>
<dbReference type="Proteomes" id="UP001163046">
    <property type="component" value="Unassembled WGS sequence"/>
</dbReference>
<dbReference type="PANTHER" id="PTHR10209:SF881">
    <property type="entry name" value="FI07970P-RELATED"/>
    <property type="match status" value="1"/>
</dbReference>
<keyword evidence="4" id="KW-0408">Iron</keyword>
<comment type="caution">
    <text evidence="6">The sequence shown here is derived from an EMBL/GenBank/DDBJ whole genome shotgun (WGS) entry which is preliminary data.</text>
</comment>
<keyword evidence="7" id="KW-1185">Reference proteome</keyword>
<evidence type="ECO:0000256" key="1">
    <source>
        <dbReference type="ARBA" id="ARBA00008056"/>
    </source>
</evidence>
<gene>
    <name evidence="6" type="ORF">OS493_002759</name>
</gene>
<feature type="non-terminal residue" evidence="6">
    <location>
        <position position="1"/>
    </location>
</feature>
<protein>
    <recommendedName>
        <fullName evidence="5">Isopenicillin N synthase-like Fe(2+) 2OG dioxygenase domain-containing protein</fullName>
    </recommendedName>
</protein>
<proteinExistence type="inferred from homology"/>
<dbReference type="GO" id="GO:0046872">
    <property type="term" value="F:metal ion binding"/>
    <property type="evidence" value="ECO:0007669"/>
    <property type="project" value="UniProtKB-KW"/>
</dbReference>
<evidence type="ECO:0000313" key="6">
    <source>
        <dbReference type="EMBL" id="KAJ7340037.1"/>
    </source>
</evidence>
<reference evidence="6" key="1">
    <citation type="submission" date="2023-01" db="EMBL/GenBank/DDBJ databases">
        <title>Genome assembly of the deep-sea coral Lophelia pertusa.</title>
        <authorList>
            <person name="Herrera S."/>
            <person name="Cordes E."/>
        </authorList>
    </citation>
    <scope>NUCLEOTIDE SEQUENCE</scope>
    <source>
        <strain evidence="6">USNM1676648</strain>
        <tissue evidence="6">Polyp</tissue>
    </source>
</reference>
<keyword evidence="2" id="KW-0479">Metal-binding</keyword>
<dbReference type="AlphaFoldDB" id="A0A9W9YJ12"/>
<evidence type="ECO:0000256" key="4">
    <source>
        <dbReference type="ARBA" id="ARBA00023004"/>
    </source>
</evidence>
<keyword evidence="3" id="KW-0560">Oxidoreductase</keyword>
<organism evidence="6 7">
    <name type="scientific">Desmophyllum pertusum</name>
    <dbReference type="NCBI Taxonomy" id="174260"/>
    <lineage>
        <taxon>Eukaryota</taxon>
        <taxon>Metazoa</taxon>
        <taxon>Cnidaria</taxon>
        <taxon>Anthozoa</taxon>
        <taxon>Hexacorallia</taxon>
        <taxon>Scleractinia</taxon>
        <taxon>Caryophylliina</taxon>
        <taxon>Caryophylliidae</taxon>
        <taxon>Desmophyllum</taxon>
    </lineage>
</organism>
<dbReference type="SUPFAM" id="SSF51197">
    <property type="entry name" value="Clavaminate synthase-like"/>
    <property type="match status" value="1"/>
</dbReference>
<dbReference type="GO" id="GO:0016491">
    <property type="term" value="F:oxidoreductase activity"/>
    <property type="evidence" value="ECO:0007669"/>
    <property type="project" value="UniProtKB-KW"/>
</dbReference>
<feature type="domain" description="Isopenicillin N synthase-like Fe(2+) 2OG dioxygenase" evidence="5">
    <location>
        <begin position="31"/>
        <end position="108"/>
    </location>
</feature>
<evidence type="ECO:0000259" key="5">
    <source>
        <dbReference type="Pfam" id="PF03171"/>
    </source>
</evidence>
<dbReference type="OrthoDB" id="288590at2759"/>
<name>A0A9W9YJ12_9CNID</name>